<dbReference type="AlphaFoldDB" id="A0A517P3S8"/>
<dbReference type="PANTHER" id="PTHR43818:SF5">
    <property type="entry name" value="OXIDOREDUCTASE FAMILY PROTEIN"/>
    <property type="match status" value="1"/>
</dbReference>
<dbReference type="KEGG" id="acaf:CA12_00810"/>
<feature type="chain" id="PRO_5022139916" evidence="1">
    <location>
        <begin position="17"/>
        <end position="430"/>
    </location>
</feature>
<dbReference type="InterPro" id="IPR006311">
    <property type="entry name" value="TAT_signal"/>
</dbReference>
<dbReference type="GO" id="GO:0000166">
    <property type="term" value="F:nucleotide binding"/>
    <property type="evidence" value="ECO:0007669"/>
    <property type="project" value="InterPro"/>
</dbReference>
<sequence length="430" mass="44673" precursor="true">MSASRRLFLGASAATAAVAGWSKPTRAALAPGESKRTDGVTNLALIGCGGQGRHNLSRMFDAAKAADVGPVRAIAVCDADSARTADAVALANALNGGGAECLGFDNHAALLQAVGADLDAVIVATPDHQHAPASIAAADAGLAVYCEKPLANSVADCDAILAAARRNDVLLQVGSHERSNDRVRRACELIRGGALGALKEVVLQMPTEQEHHRAVAATTVAAPTVPPPSSLDYAMWLGDSTAAAPGPATWPDMKAVDPQLPGWMPQTGPHFWWRFVSAFGAGEITDRGAHILDIAQLATGRDDAEDWRPTSVTGTGGDRPGAFYDAPMRYDFRVTFSCGPDYVGTTEGERGLRFVGERGEVFVAVHGGATTAEPAALLDAATDVDLGRTASHHANFLRSLAGEETLFAPVQAGHRTAVLCHLINDALRAG</sequence>
<dbReference type="PROSITE" id="PS51318">
    <property type="entry name" value="TAT"/>
    <property type="match status" value="1"/>
</dbReference>
<dbReference type="OrthoDB" id="9788246at2"/>
<protein>
    <submittedName>
        <fullName evidence="3">Inositol 2-dehydrogenase</fullName>
        <ecNumber evidence="3">1.1.1.18</ecNumber>
    </submittedName>
</protein>
<feature type="domain" description="Gfo/Idh/MocA-like oxidoreductase N-terminal" evidence="2">
    <location>
        <begin position="42"/>
        <end position="174"/>
    </location>
</feature>
<dbReference type="Pfam" id="PF01408">
    <property type="entry name" value="GFO_IDH_MocA"/>
    <property type="match status" value="1"/>
</dbReference>
<dbReference type="InterPro" id="IPR036291">
    <property type="entry name" value="NAD(P)-bd_dom_sf"/>
</dbReference>
<evidence type="ECO:0000313" key="4">
    <source>
        <dbReference type="Proteomes" id="UP000318741"/>
    </source>
</evidence>
<feature type="signal peptide" evidence="1">
    <location>
        <begin position="1"/>
        <end position="16"/>
    </location>
</feature>
<proteinExistence type="predicted"/>
<evidence type="ECO:0000313" key="3">
    <source>
        <dbReference type="EMBL" id="QDT14013.1"/>
    </source>
</evidence>
<dbReference type="EMBL" id="CP036265">
    <property type="protein sequence ID" value="QDT14013.1"/>
    <property type="molecule type" value="Genomic_DNA"/>
</dbReference>
<keyword evidence="1" id="KW-0732">Signal</keyword>
<dbReference type="GO" id="GO:0050112">
    <property type="term" value="F:inositol 2-dehydrogenase (NAD+) activity"/>
    <property type="evidence" value="ECO:0007669"/>
    <property type="project" value="UniProtKB-EC"/>
</dbReference>
<gene>
    <name evidence="3" type="primary">iolG_1</name>
    <name evidence="3" type="ORF">CA12_00810</name>
</gene>
<dbReference type="EC" id="1.1.1.18" evidence="3"/>
<dbReference type="RefSeq" id="WP_145356625.1">
    <property type="nucleotide sequence ID" value="NZ_CP036265.1"/>
</dbReference>
<dbReference type="Gene3D" id="3.30.360.10">
    <property type="entry name" value="Dihydrodipicolinate Reductase, domain 2"/>
    <property type="match status" value="1"/>
</dbReference>
<dbReference type="PANTHER" id="PTHR43818">
    <property type="entry name" value="BCDNA.GH03377"/>
    <property type="match status" value="1"/>
</dbReference>
<keyword evidence="3" id="KW-0560">Oxidoreductase</keyword>
<dbReference type="SUPFAM" id="SSF51735">
    <property type="entry name" value="NAD(P)-binding Rossmann-fold domains"/>
    <property type="match status" value="1"/>
</dbReference>
<name>A0A517P3S8_9PLAN</name>
<organism evidence="3 4">
    <name type="scientific">Alienimonas californiensis</name>
    <dbReference type="NCBI Taxonomy" id="2527989"/>
    <lineage>
        <taxon>Bacteria</taxon>
        <taxon>Pseudomonadati</taxon>
        <taxon>Planctomycetota</taxon>
        <taxon>Planctomycetia</taxon>
        <taxon>Planctomycetales</taxon>
        <taxon>Planctomycetaceae</taxon>
        <taxon>Alienimonas</taxon>
    </lineage>
</organism>
<keyword evidence="4" id="KW-1185">Reference proteome</keyword>
<dbReference type="SUPFAM" id="SSF55347">
    <property type="entry name" value="Glyceraldehyde-3-phosphate dehydrogenase-like, C-terminal domain"/>
    <property type="match status" value="1"/>
</dbReference>
<dbReference type="InterPro" id="IPR050463">
    <property type="entry name" value="Gfo/Idh/MocA_oxidrdct_glycsds"/>
</dbReference>
<reference evidence="3 4" key="1">
    <citation type="submission" date="2019-02" db="EMBL/GenBank/DDBJ databases">
        <title>Deep-cultivation of Planctomycetes and their phenomic and genomic characterization uncovers novel biology.</title>
        <authorList>
            <person name="Wiegand S."/>
            <person name="Jogler M."/>
            <person name="Boedeker C."/>
            <person name="Pinto D."/>
            <person name="Vollmers J."/>
            <person name="Rivas-Marin E."/>
            <person name="Kohn T."/>
            <person name="Peeters S.H."/>
            <person name="Heuer A."/>
            <person name="Rast P."/>
            <person name="Oberbeckmann S."/>
            <person name="Bunk B."/>
            <person name="Jeske O."/>
            <person name="Meyerdierks A."/>
            <person name="Storesund J.E."/>
            <person name="Kallscheuer N."/>
            <person name="Luecker S."/>
            <person name="Lage O.M."/>
            <person name="Pohl T."/>
            <person name="Merkel B.J."/>
            <person name="Hornburger P."/>
            <person name="Mueller R.-W."/>
            <person name="Bruemmer F."/>
            <person name="Labrenz M."/>
            <person name="Spormann A.M."/>
            <person name="Op den Camp H."/>
            <person name="Overmann J."/>
            <person name="Amann R."/>
            <person name="Jetten M.S.M."/>
            <person name="Mascher T."/>
            <person name="Medema M.H."/>
            <person name="Devos D.P."/>
            <person name="Kaster A.-K."/>
            <person name="Ovreas L."/>
            <person name="Rohde M."/>
            <person name="Galperin M.Y."/>
            <person name="Jogler C."/>
        </authorList>
    </citation>
    <scope>NUCLEOTIDE SEQUENCE [LARGE SCALE GENOMIC DNA]</scope>
    <source>
        <strain evidence="3 4">CA12</strain>
    </source>
</reference>
<accession>A0A517P3S8</accession>
<dbReference type="Gene3D" id="3.40.50.720">
    <property type="entry name" value="NAD(P)-binding Rossmann-like Domain"/>
    <property type="match status" value="1"/>
</dbReference>
<evidence type="ECO:0000256" key="1">
    <source>
        <dbReference type="SAM" id="SignalP"/>
    </source>
</evidence>
<evidence type="ECO:0000259" key="2">
    <source>
        <dbReference type="Pfam" id="PF01408"/>
    </source>
</evidence>
<dbReference type="InterPro" id="IPR000683">
    <property type="entry name" value="Gfo/Idh/MocA-like_OxRdtase_N"/>
</dbReference>
<dbReference type="Proteomes" id="UP000318741">
    <property type="component" value="Chromosome"/>
</dbReference>